<evidence type="ECO:0000256" key="4">
    <source>
        <dbReference type="ARBA" id="ARBA00022679"/>
    </source>
</evidence>
<dbReference type="Gene3D" id="1.10.287.130">
    <property type="match status" value="1"/>
</dbReference>
<dbReference type="SMART" id="SM00388">
    <property type="entry name" value="HisKA"/>
    <property type="match status" value="1"/>
</dbReference>
<evidence type="ECO:0000256" key="2">
    <source>
        <dbReference type="ARBA" id="ARBA00012438"/>
    </source>
</evidence>
<evidence type="ECO:0000256" key="5">
    <source>
        <dbReference type="ARBA" id="ARBA00022692"/>
    </source>
</evidence>
<evidence type="ECO:0000313" key="11">
    <source>
        <dbReference type="Proteomes" id="UP001595539"/>
    </source>
</evidence>
<dbReference type="InterPro" id="IPR005467">
    <property type="entry name" value="His_kinase_dom"/>
</dbReference>
<dbReference type="CDD" id="cd00082">
    <property type="entry name" value="HisKA"/>
    <property type="match status" value="1"/>
</dbReference>
<sequence length="416" mass="44388">MSRPWSLRGRLVRRVVLGASLSWLVGVGLAALVIAHEMSELMDETLKGWAQLTIDLHRRTDNVDAMARSAGMIRIIEDGRELSGVPWPPLTEDGGHDVPGWRVYRQSALWGDLAVEVGQSDEWRRDELLESVAWLIALMLPVLLAALVAVRRAVASALQPATRFAQALRGRSAQDLSPLTEDHLPLELAPIPQALNVYLDDIRARVEAERQFATNAAHELRTPVAAASGQAQLIAAGLSDEAAAERLSGALNRMGHLIDRLLHLSRAEAGVAGHGPSDLVRVARMVAADLDTPVLFDDGESETISIPVDPDALALILRNLLRNAADHGHGTPRMILSPGPVLTVSNTVLPGASFHHVMFDKSAGSKGAGLGLAIVTRVAQAQGISVDYAIVDGTASVAVRFPPGPKELCGEMGDGV</sequence>
<dbReference type="InterPro" id="IPR003661">
    <property type="entry name" value="HisK_dim/P_dom"/>
</dbReference>
<feature type="domain" description="Histidine kinase" evidence="9">
    <location>
        <begin position="215"/>
        <end position="405"/>
    </location>
</feature>
<proteinExistence type="predicted"/>
<evidence type="ECO:0000256" key="7">
    <source>
        <dbReference type="ARBA" id="ARBA00022989"/>
    </source>
</evidence>
<dbReference type="SUPFAM" id="SSF55874">
    <property type="entry name" value="ATPase domain of HSP90 chaperone/DNA topoisomerase II/histidine kinase"/>
    <property type="match status" value="1"/>
</dbReference>
<evidence type="ECO:0000256" key="1">
    <source>
        <dbReference type="ARBA" id="ARBA00000085"/>
    </source>
</evidence>
<keyword evidence="11" id="KW-1185">Reference proteome</keyword>
<dbReference type="SUPFAM" id="SSF47384">
    <property type="entry name" value="Homodimeric domain of signal transducing histidine kinase"/>
    <property type="match status" value="1"/>
</dbReference>
<dbReference type="InterPro" id="IPR036890">
    <property type="entry name" value="HATPase_C_sf"/>
</dbReference>
<dbReference type="Pfam" id="PF00512">
    <property type="entry name" value="HisKA"/>
    <property type="match status" value="1"/>
</dbReference>
<keyword evidence="4" id="KW-0808">Transferase</keyword>
<keyword evidence="3" id="KW-0597">Phosphoprotein</keyword>
<dbReference type="EC" id="2.7.13.3" evidence="2"/>
<dbReference type="SMART" id="SM00387">
    <property type="entry name" value="HATPase_c"/>
    <property type="match status" value="1"/>
</dbReference>
<evidence type="ECO:0000259" key="9">
    <source>
        <dbReference type="PROSITE" id="PS50109"/>
    </source>
</evidence>
<evidence type="ECO:0000313" key="10">
    <source>
        <dbReference type="EMBL" id="MFC3631597.1"/>
    </source>
</evidence>
<keyword evidence="6 10" id="KW-0418">Kinase</keyword>
<dbReference type="RefSeq" id="WP_377763936.1">
    <property type="nucleotide sequence ID" value="NZ_JBHRXY010000034.1"/>
</dbReference>
<protein>
    <recommendedName>
        <fullName evidence="2">histidine kinase</fullName>
        <ecNumber evidence="2">2.7.13.3</ecNumber>
    </recommendedName>
</protein>
<name>A0ABV7U8Z9_9RHOB</name>
<dbReference type="InterPro" id="IPR003594">
    <property type="entry name" value="HATPase_dom"/>
</dbReference>
<dbReference type="PROSITE" id="PS50109">
    <property type="entry name" value="HIS_KIN"/>
    <property type="match status" value="1"/>
</dbReference>
<organism evidence="10 11">
    <name type="scientific">Paracoccus angustae</name>
    <dbReference type="NCBI Taxonomy" id="1671480"/>
    <lineage>
        <taxon>Bacteria</taxon>
        <taxon>Pseudomonadati</taxon>
        <taxon>Pseudomonadota</taxon>
        <taxon>Alphaproteobacteria</taxon>
        <taxon>Rhodobacterales</taxon>
        <taxon>Paracoccaceae</taxon>
        <taxon>Paracoccus</taxon>
    </lineage>
</organism>
<keyword evidence="5 8" id="KW-0812">Transmembrane</keyword>
<reference evidence="11" key="1">
    <citation type="journal article" date="2019" name="Int. J. Syst. Evol. Microbiol.">
        <title>The Global Catalogue of Microorganisms (GCM) 10K type strain sequencing project: providing services to taxonomists for standard genome sequencing and annotation.</title>
        <authorList>
            <consortium name="The Broad Institute Genomics Platform"/>
            <consortium name="The Broad Institute Genome Sequencing Center for Infectious Disease"/>
            <person name="Wu L."/>
            <person name="Ma J."/>
        </authorList>
    </citation>
    <scope>NUCLEOTIDE SEQUENCE [LARGE SCALE GENOMIC DNA]</scope>
    <source>
        <strain evidence="11">KCTC 42473</strain>
    </source>
</reference>
<evidence type="ECO:0000256" key="8">
    <source>
        <dbReference type="SAM" id="Phobius"/>
    </source>
</evidence>
<comment type="caution">
    <text evidence="10">The sequence shown here is derived from an EMBL/GenBank/DDBJ whole genome shotgun (WGS) entry which is preliminary data.</text>
</comment>
<evidence type="ECO:0000256" key="6">
    <source>
        <dbReference type="ARBA" id="ARBA00022777"/>
    </source>
</evidence>
<evidence type="ECO:0000256" key="3">
    <source>
        <dbReference type="ARBA" id="ARBA00022553"/>
    </source>
</evidence>
<comment type="catalytic activity">
    <reaction evidence="1">
        <text>ATP + protein L-histidine = ADP + protein N-phospho-L-histidine.</text>
        <dbReference type="EC" id="2.7.13.3"/>
    </reaction>
</comment>
<dbReference type="PANTHER" id="PTHR45436:SF5">
    <property type="entry name" value="SENSOR HISTIDINE KINASE TRCS"/>
    <property type="match status" value="1"/>
</dbReference>
<dbReference type="InterPro" id="IPR036097">
    <property type="entry name" value="HisK_dim/P_sf"/>
</dbReference>
<keyword evidence="8" id="KW-0472">Membrane</keyword>
<accession>A0ABV7U8Z9</accession>
<keyword evidence="7 8" id="KW-1133">Transmembrane helix</keyword>
<dbReference type="Proteomes" id="UP001595539">
    <property type="component" value="Unassembled WGS sequence"/>
</dbReference>
<dbReference type="GO" id="GO:0016301">
    <property type="term" value="F:kinase activity"/>
    <property type="evidence" value="ECO:0007669"/>
    <property type="project" value="UniProtKB-KW"/>
</dbReference>
<gene>
    <name evidence="10" type="ORF">ACFOM8_19390</name>
</gene>
<dbReference type="InterPro" id="IPR050428">
    <property type="entry name" value="TCS_sensor_his_kinase"/>
</dbReference>
<dbReference type="EMBL" id="JBHRXY010000034">
    <property type="protein sequence ID" value="MFC3631597.1"/>
    <property type="molecule type" value="Genomic_DNA"/>
</dbReference>
<feature type="transmembrane region" description="Helical" evidence="8">
    <location>
        <begin position="132"/>
        <end position="150"/>
    </location>
</feature>
<dbReference type="Gene3D" id="3.30.565.10">
    <property type="entry name" value="Histidine kinase-like ATPase, C-terminal domain"/>
    <property type="match status" value="1"/>
</dbReference>
<dbReference type="PANTHER" id="PTHR45436">
    <property type="entry name" value="SENSOR HISTIDINE KINASE YKOH"/>
    <property type="match status" value="1"/>
</dbReference>